<keyword evidence="3" id="KW-1185">Reference proteome</keyword>
<evidence type="ECO:0000256" key="1">
    <source>
        <dbReference type="SAM" id="Phobius"/>
    </source>
</evidence>
<evidence type="ECO:0000313" key="2">
    <source>
        <dbReference type="EMBL" id="MDQ0226457.1"/>
    </source>
</evidence>
<accession>A0ABT9Z2L1</accession>
<evidence type="ECO:0000313" key="3">
    <source>
        <dbReference type="Proteomes" id="UP001232245"/>
    </source>
</evidence>
<dbReference type="EMBL" id="JAUSTZ010000005">
    <property type="protein sequence ID" value="MDQ0226457.1"/>
    <property type="molecule type" value="Genomic_DNA"/>
</dbReference>
<dbReference type="PANTHER" id="PTHR43471">
    <property type="entry name" value="ABC TRANSPORTER PERMEASE"/>
    <property type="match status" value="1"/>
</dbReference>
<dbReference type="Proteomes" id="UP001232245">
    <property type="component" value="Unassembled WGS sequence"/>
</dbReference>
<feature type="transmembrane region" description="Helical" evidence="1">
    <location>
        <begin position="356"/>
        <end position="378"/>
    </location>
</feature>
<feature type="transmembrane region" description="Helical" evidence="1">
    <location>
        <begin position="304"/>
        <end position="322"/>
    </location>
</feature>
<sequence>MAWHVFMKELKDALRDRKTIVLSILLPILFNIGLLFFMEKVFMNDEVEQVKVAVDSASDKQVTNWLEDIEELEIVSSEDPLKMVENGDAVVAISTDSDFMKQLEKGEMPEVIIQADPTSTKGGNASDLIANTLTMKKQEFIQQRLVEHQIDPSEIEPFQISLKSVSEGDDMSLYMVSIFAQLIIVLAVLMGGLPAANDLFAGEKERKTMEALLMTPVHRLHIILGKWLTISALSMISGIFSVITFIVGVNLFTENLAEALQLDKNIGFFTVSLLVGIIFFALLISSLEMVLSLLANTMKEAQNYISPVTTLAMVPYFILIGTSANELSATYFMIPFLNIYALIKQLIYGIYDATSILLVVGSSTIFIVISFLIAYVMFSKSKWVLGKG</sequence>
<feature type="transmembrane region" description="Helical" evidence="1">
    <location>
        <begin position="227"/>
        <end position="253"/>
    </location>
</feature>
<reference evidence="2 3" key="1">
    <citation type="submission" date="2023-07" db="EMBL/GenBank/DDBJ databases">
        <title>Genomic Encyclopedia of Type Strains, Phase IV (KMG-IV): sequencing the most valuable type-strain genomes for metagenomic binning, comparative biology and taxonomic classification.</title>
        <authorList>
            <person name="Goeker M."/>
        </authorList>
    </citation>
    <scope>NUCLEOTIDE SEQUENCE [LARGE SCALE GENOMIC DNA]</scope>
    <source>
        <strain evidence="2 3">DSM 17723</strain>
    </source>
</reference>
<keyword evidence="1" id="KW-0812">Transmembrane</keyword>
<organism evidence="2 3">
    <name type="scientific">Metabacillus niabensis</name>
    <dbReference type="NCBI Taxonomy" id="324854"/>
    <lineage>
        <taxon>Bacteria</taxon>
        <taxon>Bacillati</taxon>
        <taxon>Bacillota</taxon>
        <taxon>Bacilli</taxon>
        <taxon>Bacillales</taxon>
        <taxon>Bacillaceae</taxon>
        <taxon>Metabacillus</taxon>
    </lineage>
</organism>
<feature type="transmembrane region" description="Helical" evidence="1">
    <location>
        <begin position="329"/>
        <end position="350"/>
    </location>
</feature>
<feature type="transmembrane region" description="Helical" evidence="1">
    <location>
        <begin position="265"/>
        <end position="284"/>
    </location>
</feature>
<feature type="transmembrane region" description="Helical" evidence="1">
    <location>
        <begin position="20"/>
        <end position="38"/>
    </location>
</feature>
<protein>
    <submittedName>
        <fullName evidence="2">Sodium transport system permease protein</fullName>
    </submittedName>
</protein>
<dbReference type="RefSeq" id="WP_095300519.1">
    <property type="nucleotide sequence ID" value="NZ_CADEPK010000030.1"/>
</dbReference>
<dbReference type="Pfam" id="PF12679">
    <property type="entry name" value="ABC2_membrane_2"/>
    <property type="match status" value="1"/>
</dbReference>
<dbReference type="PANTHER" id="PTHR43471:SF3">
    <property type="entry name" value="ABC TRANSPORTER PERMEASE PROTEIN NATB"/>
    <property type="match status" value="1"/>
</dbReference>
<feature type="transmembrane region" description="Helical" evidence="1">
    <location>
        <begin position="173"/>
        <end position="196"/>
    </location>
</feature>
<keyword evidence="1" id="KW-0472">Membrane</keyword>
<proteinExistence type="predicted"/>
<gene>
    <name evidence="2" type="ORF">J2S02_002802</name>
</gene>
<name>A0ABT9Z2L1_9BACI</name>
<comment type="caution">
    <text evidence="2">The sequence shown here is derived from an EMBL/GenBank/DDBJ whole genome shotgun (WGS) entry which is preliminary data.</text>
</comment>
<keyword evidence="1" id="KW-1133">Transmembrane helix</keyword>